<protein>
    <submittedName>
        <fullName evidence="2">Uncharacterized protein</fullName>
    </submittedName>
</protein>
<evidence type="ECO:0000256" key="1">
    <source>
        <dbReference type="SAM" id="MobiDB-lite"/>
    </source>
</evidence>
<dbReference type="EMBL" id="OY660875">
    <property type="protein sequence ID" value="CAJ1068712.1"/>
    <property type="molecule type" value="Genomic_DNA"/>
</dbReference>
<dbReference type="AlphaFoldDB" id="A0AAV1G5I0"/>
<gene>
    <name evidence="2" type="ORF">XNOV1_A006391</name>
</gene>
<name>A0AAV1G5I0_XYRNO</name>
<evidence type="ECO:0000313" key="2">
    <source>
        <dbReference type="EMBL" id="CAJ1068712.1"/>
    </source>
</evidence>
<proteinExistence type="predicted"/>
<evidence type="ECO:0000313" key="3">
    <source>
        <dbReference type="Proteomes" id="UP001178508"/>
    </source>
</evidence>
<sequence length="113" mass="11766">MPLGSELVCWPDSLSTGAQHLTGGLGSEMGQQGQRGRRGDVGAFWLKSTRGKNPAQPADGSSSSPFLPLSVSACALGSPSFTQFTSSSTIPHKAILVLVLMLMLRCGYLLGNS</sequence>
<reference evidence="2" key="1">
    <citation type="submission" date="2023-08" db="EMBL/GenBank/DDBJ databases">
        <authorList>
            <person name="Alioto T."/>
            <person name="Alioto T."/>
            <person name="Gomez Garrido J."/>
        </authorList>
    </citation>
    <scope>NUCLEOTIDE SEQUENCE</scope>
</reference>
<keyword evidence="3" id="KW-1185">Reference proteome</keyword>
<organism evidence="2 3">
    <name type="scientific">Xyrichtys novacula</name>
    <name type="common">Pearly razorfish</name>
    <name type="synonym">Hemipteronotus novacula</name>
    <dbReference type="NCBI Taxonomy" id="13765"/>
    <lineage>
        <taxon>Eukaryota</taxon>
        <taxon>Metazoa</taxon>
        <taxon>Chordata</taxon>
        <taxon>Craniata</taxon>
        <taxon>Vertebrata</taxon>
        <taxon>Euteleostomi</taxon>
        <taxon>Actinopterygii</taxon>
        <taxon>Neopterygii</taxon>
        <taxon>Teleostei</taxon>
        <taxon>Neoteleostei</taxon>
        <taxon>Acanthomorphata</taxon>
        <taxon>Eupercaria</taxon>
        <taxon>Labriformes</taxon>
        <taxon>Labridae</taxon>
        <taxon>Xyrichtys</taxon>
    </lineage>
</organism>
<accession>A0AAV1G5I0</accession>
<dbReference type="Proteomes" id="UP001178508">
    <property type="component" value="Chromosome 12"/>
</dbReference>
<feature type="region of interest" description="Disordered" evidence="1">
    <location>
        <begin position="20"/>
        <end position="41"/>
    </location>
</feature>